<comment type="subcellular location">
    <subcellularLocation>
        <location evidence="1">Endoplasmic reticulum membrane</location>
    </subcellularLocation>
</comment>
<dbReference type="Proteomes" id="UP000669133">
    <property type="component" value="Unassembled WGS sequence"/>
</dbReference>
<dbReference type="GO" id="GO:0003865">
    <property type="term" value="F:3-oxo-5-alpha-steroid 4-dehydrogenase activity"/>
    <property type="evidence" value="ECO:0007669"/>
    <property type="project" value="TreeGrafter"/>
</dbReference>
<dbReference type="RefSeq" id="XP_067551268.1">
    <property type="nucleotide sequence ID" value="XM_067689971.1"/>
</dbReference>
<evidence type="ECO:0000313" key="3">
    <source>
        <dbReference type="Proteomes" id="UP000669133"/>
    </source>
</evidence>
<gene>
    <name evidence="2" type="ORF">I9W82_001246</name>
</gene>
<reference evidence="2 3" key="1">
    <citation type="submission" date="2020-12" db="EMBL/GenBank/DDBJ databases">
        <title>Effect of drift, selection, and recombination on the evolution of hybrid genomes in Candida yeast pathogens.</title>
        <authorList>
            <person name="Mixao V."/>
            <person name="Ksiezopolska E."/>
            <person name="Saus E."/>
            <person name="Boekhout T."/>
            <person name="Gacser A."/>
            <person name="Gabaldon T."/>
        </authorList>
    </citation>
    <scope>NUCLEOTIDE SEQUENCE [LARGE SCALE GENOMIC DNA]</scope>
    <source>
        <strain evidence="2 3">BP57</strain>
    </source>
</reference>
<dbReference type="GO" id="GO:0102389">
    <property type="term" value="F:polyprenol reductase activity"/>
    <property type="evidence" value="ECO:0007669"/>
    <property type="project" value="UniProtKB-UniRule"/>
</dbReference>
<dbReference type="GO" id="GO:0006488">
    <property type="term" value="P:dolichol-linked oligosaccharide biosynthetic process"/>
    <property type="evidence" value="ECO:0007669"/>
    <property type="project" value="UniProtKB-UniRule"/>
</dbReference>
<keyword evidence="1" id="KW-0256">Endoplasmic reticulum</keyword>
<feature type="transmembrane region" description="Helical" evidence="1">
    <location>
        <begin position="210"/>
        <end position="231"/>
    </location>
</feature>
<sequence length="283" mass="31607">MNIATTYNLQLLVSLAYFALSSGVLLVKYAPPLKRLLNYGKTAPNSDTSGNNDSSLEVIDIIAKYAVVRKSWFTHFYICLFTLSTATYFKACHEAIIGQSSEDATYKNLDIINKLILIQGARRMIESFVVTKFSPTSHMNVAHYVVGMSHYVLIALATYLGLSGNCAGSAALTIVDYVLISVFGIASVQQFQAHYHLAHLVKYSLPSFKVVASPHYLYEVILYTIIMIFSAKNGLGFTSLMYISAWVFVVTNLSVSAVETYHYYQVKYKEEFSLKWAIFPGIL</sequence>
<proteinExistence type="inferred from homology"/>
<dbReference type="GO" id="GO:0016095">
    <property type="term" value="P:polyprenol catabolic process"/>
    <property type="evidence" value="ECO:0007669"/>
    <property type="project" value="UniProtKB-UniRule"/>
</dbReference>
<evidence type="ECO:0000256" key="1">
    <source>
        <dbReference type="RuleBase" id="RU367081"/>
    </source>
</evidence>
<dbReference type="GO" id="GO:0005789">
    <property type="term" value="C:endoplasmic reticulum membrane"/>
    <property type="evidence" value="ECO:0007669"/>
    <property type="project" value="UniProtKB-SubCell"/>
</dbReference>
<dbReference type="AlphaFoldDB" id="A0A8H8DE20"/>
<dbReference type="PROSITE" id="PS50244">
    <property type="entry name" value="S5A_REDUCTASE"/>
    <property type="match status" value="1"/>
</dbReference>
<organism evidence="2 3">
    <name type="scientific">Candida metapsilosis</name>
    <dbReference type="NCBI Taxonomy" id="273372"/>
    <lineage>
        <taxon>Eukaryota</taxon>
        <taxon>Fungi</taxon>
        <taxon>Dikarya</taxon>
        <taxon>Ascomycota</taxon>
        <taxon>Saccharomycotina</taxon>
        <taxon>Pichiomycetes</taxon>
        <taxon>Debaryomycetaceae</taxon>
        <taxon>Candida/Lodderomyces clade</taxon>
        <taxon>Candida</taxon>
    </lineage>
</organism>
<dbReference type="UniPathway" id="UPA00378"/>
<keyword evidence="1" id="KW-0521">NADP</keyword>
<dbReference type="PANTHER" id="PTHR14624:SF0">
    <property type="entry name" value="POLYPRENOL REDUCTASE"/>
    <property type="match status" value="1"/>
</dbReference>
<comment type="similarity">
    <text evidence="1">Belongs to the steroid 5-alpha reductase family. Polyprenal reductase subfamily.</text>
</comment>
<comment type="function">
    <text evidence="1">Plays a key role in early steps of protein N-linked glycosylation by being involved in the conversion of polyprenol into dolichol. Acts as a polyprenal reductase that mediates the reduction of polyprenal into dolichal in a NADP-dependent mechanism. Dolichols are required for the synthesis of dolichol-linked monosaccharides and the oligosaccharide precursor used for N-glycosylation.</text>
</comment>
<comment type="catalytic activity">
    <reaction evidence="1">
        <text>a di-trans,poly-cis-dolichal + NADP(+) = a di-trans,poly-cis-polyprenal + NADPH + H(+)</text>
        <dbReference type="Rhea" id="RHEA:80727"/>
        <dbReference type="Rhea" id="RHEA-COMP:19536"/>
        <dbReference type="Rhea" id="RHEA-COMP:19537"/>
        <dbReference type="ChEBI" id="CHEBI:15378"/>
        <dbReference type="ChEBI" id="CHEBI:57783"/>
        <dbReference type="ChEBI" id="CHEBI:58349"/>
        <dbReference type="ChEBI" id="CHEBI:231623"/>
        <dbReference type="ChEBI" id="CHEBI:231637"/>
        <dbReference type="EC" id="1.3.1.94"/>
    </reaction>
    <physiologicalReaction direction="right-to-left" evidence="1">
        <dbReference type="Rhea" id="RHEA:80729"/>
    </physiologicalReaction>
</comment>
<keyword evidence="1" id="KW-0472">Membrane</keyword>
<accession>A0A8H8DE20</accession>
<dbReference type="EMBL" id="JAEOAQ010000001">
    <property type="protein sequence ID" value="KAG5422152.1"/>
    <property type="molecule type" value="Genomic_DNA"/>
</dbReference>
<feature type="transmembrane region" description="Helical" evidence="1">
    <location>
        <begin position="243"/>
        <end position="264"/>
    </location>
</feature>
<dbReference type="InterPro" id="IPR039698">
    <property type="entry name" value="Dfg10/SRD5A3"/>
</dbReference>
<dbReference type="OrthoDB" id="541710at2759"/>
<comment type="caution">
    <text evidence="2">The sequence shown here is derived from an EMBL/GenBank/DDBJ whole genome shotgun (WGS) entry which is preliminary data.</text>
</comment>
<keyword evidence="1" id="KW-0812">Transmembrane</keyword>
<keyword evidence="1" id="KW-0560">Oxidoreductase</keyword>
<evidence type="ECO:0000313" key="2">
    <source>
        <dbReference type="EMBL" id="KAG5422152.1"/>
    </source>
</evidence>
<keyword evidence="3" id="KW-1185">Reference proteome</keyword>
<dbReference type="GO" id="GO:0160198">
    <property type="term" value="F:polyprenal reductase activity"/>
    <property type="evidence" value="ECO:0007669"/>
    <property type="project" value="UniProtKB-EC"/>
</dbReference>
<dbReference type="EC" id="1.3.1.94" evidence="1"/>
<dbReference type="GeneID" id="93649875"/>
<feature type="transmembrane region" description="Helical" evidence="1">
    <location>
        <begin position="141"/>
        <end position="162"/>
    </location>
</feature>
<comment type="pathway">
    <text evidence="1">Protein modification; protein glycosylation.</text>
</comment>
<feature type="transmembrane region" description="Helical" evidence="1">
    <location>
        <begin position="6"/>
        <end position="27"/>
    </location>
</feature>
<dbReference type="PANTHER" id="PTHR14624">
    <property type="entry name" value="DFG10 PROTEIN"/>
    <property type="match status" value="1"/>
</dbReference>
<name>A0A8H8DE20_9ASCO</name>
<feature type="transmembrane region" description="Helical" evidence="1">
    <location>
        <begin position="168"/>
        <end position="189"/>
    </location>
</feature>
<keyword evidence="1" id="KW-1133">Transmembrane helix</keyword>
<protein>
    <recommendedName>
        <fullName evidence="1">Polyprenal reductase</fullName>
        <ecNumber evidence="1">1.3.1.94</ecNumber>
    </recommendedName>
</protein>